<dbReference type="PANTHER" id="PTHR16214:SF3">
    <property type="entry name" value="TRANSMEMBRANE PROTEIN 260"/>
    <property type="match status" value="1"/>
</dbReference>
<dbReference type="AlphaFoldDB" id="X1LBW1"/>
<evidence type="ECO:0000313" key="1">
    <source>
        <dbReference type="EMBL" id="GAI16807.1"/>
    </source>
</evidence>
<organism evidence="1">
    <name type="scientific">marine sediment metagenome</name>
    <dbReference type="NCBI Taxonomy" id="412755"/>
    <lineage>
        <taxon>unclassified sequences</taxon>
        <taxon>metagenomes</taxon>
        <taxon>ecological metagenomes</taxon>
    </lineage>
</organism>
<dbReference type="SUPFAM" id="SSF48452">
    <property type="entry name" value="TPR-like"/>
    <property type="match status" value="1"/>
</dbReference>
<reference evidence="1" key="1">
    <citation type="journal article" date="2014" name="Front. Microbiol.">
        <title>High frequency of phylogenetically diverse reductive dehalogenase-homologous genes in deep subseafloor sedimentary metagenomes.</title>
        <authorList>
            <person name="Kawai M."/>
            <person name="Futagami T."/>
            <person name="Toyoda A."/>
            <person name="Takaki Y."/>
            <person name="Nishi S."/>
            <person name="Hori S."/>
            <person name="Arai W."/>
            <person name="Tsubouchi T."/>
            <person name="Morono Y."/>
            <person name="Uchiyama I."/>
            <person name="Ito T."/>
            <person name="Fujiyama A."/>
            <person name="Inagaki F."/>
            <person name="Takami H."/>
        </authorList>
    </citation>
    <scope>NUCLEOTIDE SEQUENCE</scope>
    <source>
        <strain evidence="1">Expedition CK06-06</strain>
    </source>
</reference>
<sequence length="336" mass="38227">MSADENAVLFTNGDNDTFAPWCLQEAYRVRKDVRIVNLSLANGAWYIKQIRDYMNLELGWTDEQIRALRPYRLPDGRTFRIQDQVINAIIDNNAGRVPINFSVTVQSSARKYHGMQTDSLLTLSGMKYRFDHKTSVLSFAGDESIAFFSDPELFRYASFVNQDVYKNETTIRVMGNLTNALLMTADGLRKSGRIEESVVILKQALEIMPTFYGTIRILAGLYAEQGETDSILALLEQYPQADKREVHLVLAKAYRSLDQPDRAGAVLDNLLIKWPTYRPALDEMMRLLIGMKNTEAIIAVLERWVHHNPGDEPVKEALQELINRLETDADSAGREM</sequence>
<dbReference type="PANTHER" id="PTHR16214">
    <property type="entry name" value="TRANSMEMBRANE PROTEIN 260"/>
    <property type="match status" value="1"/>
</dbReference>
<protein>
    <submittedName>
        <fullName evidence="1">Uncharacterized protein</fullName>
    </submittedName>
</protein>
<dbReference type="Gene3D" id="1.25.40.10">
    <property type="entry name" value="Tetratricopeptide repeat domain"/>
    <property type="match status" value="1"/>
</dbReference>
<name>X1LBW1_9ZZZZ</name>
<proteinExistence type="predicted"/>
<dbReference type="InterPro" id="IPR052724">
    <property type="entry name" value="GT117_domain-containing"/>
</dbReference>
<dbReference type="EMBL" id="BARV01006773">
    <property type="protein sequence ID" value="GAI16807.1"/>
    <property type="molecule type" value="Genomic_DNA"/>
</dbReference>
<comment type="caution">
    <text evidence="1">The sequence shown here is derived from an EMBL/GenBank/DDBJ whole genome shotgun (WGS) entry which is preliminary data.</text>
</comment>
<accession>X1LBW1</accession>
<gene>
    <name evidence="1" type="ORF">S06H3_13877</name>
</gene>
<dbReference type="InterPro" id="IPR011990">
    <property type="entry name" value="TPR-like_helical_dom_sf"/>
</dbReference>
<dbReference type="Pfam" id="PF14559">
    <property type="entry name" value="TPR_19"/>
    <property type="match status" value="1"/>
</dbReference>